<sequence length="109" mass="11867">MPPEAETEIPDALQGRWGLTLADCQAGRSDAKGLMVVGPDGLDFYESRAVLGRLSARGEDRVQGSFAFTGEGQSWTRQESMSLNPDGTLTRRETADDMPPFSLTYQPCP</sequence>
<dbReference type="AlphaFoldDB" id="A0A940MRK2"/>
<reference evidence="2" key="1">
    <citation type="submission" date="2021-03" db="EMBL/GenBank/DDBJ databases">
        <title>Sagittula salina sp. nov. strain M10.9X isolated from the marine waste.</title>
        <authorList>
            <person name="Satari L."/>
            <person name="Molina-Menor E."/>
            <person name="Vidal-Verdu A."/>
            <person name="Pascual J."/>
            <person name="Pereto J."/>
            <person name="Porcar M."/>
        </authorList>
    </citation>
    <scope>NUCLEOTIDE SEQUENCE</scope>
    <source>
        <strain evidence="2">M10.9X</strain>
    </source>
</reference>
<evidence type="ECO:0000313" key="2">
    <source>
        <dbReference type="EMBL" id="MBP0483712.1"/>
    </source>
</evidence>
<protein>
    <submittedName>
        <fullName evidence="2">Uncharacterized protein</fullName>
    </submittedName>
</protein>
<name>A0A940MRK2_9RHOB</name>
<feature type="region of interest" description="Disordered" evidence="1">
    <location>
        <begin position="67"/>
        <end position="109"/>
    </location>
</feature>
<dbReference type="EMBL" id="JAGISH010000008">
    <property type="protein sequence ID" value="MBP0483712.1"/>
    <property type="molecule type" value="Genomic_DNA"/>
</dbReference>
<dbReference type="Proteomes" id="UP000675940">
    <property type="component" value="Unassembled WGS sequence"/>
</dbReference>
<proteinExistence type="predicted"/>
<evidence type="ECO:0000256" key="1">
    <source>
        <dbReference type="SAM" id="MobiDB-lite"/>
    </source>
</evidence>
<comment type="caution">
    <text evidence="2">The sequence shown here is derived from an EMBL/GenBank/DDBJ whole genome shotgun (WGS) entry which is preliminary data.</text>
</comment>
<accession>A0A940MRK2</accession>
<feature type="compositionally biased region" description="Polar residues" evidence="1">
    <location>
        <begin position="71"/>
        <end position="87"/>
    </location>
</feature>
<evidence type="ECO:0000313" key="3">
    <source>
        <dbReference type="Proteomes" id="UP000675940"/>
    </source>
</evidence>
<gene>
    <name evidence="2" type="ORF">J5474_14610</name>
</gene>
<keyword evidence="3" id="KW-1185">Reference proteome</keyword>
<organism evidence="2 3">
    <name type="scientific">Sagittula salina</name>
    <dbReference type="NCBI Taxonomy" id="2820268"/>
    <lineage>
        <taxon>Bacteria</taxon>
        <taxon>Pseudomonadati</taxon>
        <taxon>Pseudomonadota</taxon>
        <taxon>Alphaproteobacteria</taxon>
        <taxon>Rhodobacterales</taxon>
        <taxon>Roseobacteraceae</taxon>
        <taxon>Sagittula</taxon>
    </lineage>
</organism>